<evidence type="ECO:0000256" key="4">
    <source>
        <dbReference type="ARBA" id="ARBA00022692"/>
    </source>
</evidence>
<dbReference type="EMBL" id="JACIDO010000002">
    <property type="protein sequence ID" value="MBB3935314.1"/>
    <property type="molecule type" value="Genomic_DNA"/>
</dbReference>
<feature type="transmembrane region" description="Helical" evidence="7">
    <location>
        <begin position="75"/>
        <end position="98"/>
    </location>
</feature>
<dbReference type="AlphaFoldDB" id="A0A7W6BNP4"/>
<dbReference type="RefSeq" id="WP_090959421.1">
    <property type="nucleotide sequence ID" value="NZ_FOOA01000002.1"/>
</dbReference>
<accession>A0A7W6BNP4</accession>
<keyword evidence="6 7" id="KW-0472">Membrane</keyword>
<dbReference type="PANTHER" id="PTHR34583:SF2">
    <property type="entry name" value="ANTIPORTER SUBUNIT MNHC2-RELATED"/>
    <property type="match status" value="1"/>
</dbReference>
<comment type="caution">
    <text evidence="8">The sequence shown here is derived from an EMBL/GenBank/DDBJ whole genome shotgun (WGS) entry which is preliminary data.</text>
</comment>
<dbReference type="PANTHER" id="PTHR34583">
    <property type="entry name" value="ANTIPORTER SUBUNIT MNHC2-RELATED"/>
    <property type="match status" value="1"/>
</dbReference>
<evidence type="ECO:0000313" key="8">
    <source>
        <dbReference type="EMBL" id="MBB3935314.1"/>
    </source>
</evidence>
<dbReference type="Pfam" id="PF00420">
    <property type="entry name" value="Oxidored_q2"/>
    <property type="match status" value="1"/>
</dbReference>
<name>A0A7W6BNP4_9HYPH</name>
<evidence type="ECO:0000256" key="1">
    <source>
        <dbReference type="ARBA" id="ARBA00004651"/>
    </source>
</evidence>
<evidence type="ECO:0000313" key="9">
    <source>
        <dbReference type="Proteomes" id="UP000531216"/>
    </source>
</evidence>
<proteinExistence type="inferred from homology"/>
<keyword evidence="5 7" id="KW-1133">Transmembrane helix</keyword>
<comment type="subcellular location">
    <subcellularLocation>
        <location evidence="1">Cell membrane</location>
        <topology evidence="1">Multi-pass membrane protein</topology>
    </subcellularLocation>
</comment>
<sequence>MSLVYALAIAVISACGVYLMLSRHAVRILFGVAVLSAAVNLVILYAGRIVSTVPPVIPGGETALAVEAANPLPQALILTAIVIGFALVAFVAALALRLHRSTGTLDNRALDDAERLGSPFVPTEDRP</sequence>
<protein>
    <submittedName>
        <fullName evidence="8">Multicomponent Na+:H+ antiporter subunit C</fullName>
    </submittedName>
</protein>
<evidence type="ECO:0000256" key="2">
    <source>
        <dbReference type="ARBA" id="ARBA00010388"/>
    </source>
</evidence>
<dbReference type="GO" id="GO:0005886">
    <property type="term" value="C:plasma membrane"/>
    <property type="evidence" value="ECO:0007669"/>
    <property type="project" value="UniProtKB-SubCell"/>
</dbReference>
<dbReference type="InterPro" id="IPR050601">
    <property type="entry name" value="CPA3_antiporter_subunitC"/>
</dbReference>
<reference evidence="8 9" key="1">
    <citation type="submission" date="2020-08" db="EMBL/GenBank/DDBJ databases">
        <title>Genomic Encyclopedia of Type Strains, Phase IV (KMG-IV): sequencing the most valuable type-strain genomes for metagenomic binning, comparative biology and taxonomic classification.</title>
        <authorList>
            <person name="Goeker M."/>
        </authorList>
    </citation>
    <scope>NUCLEOTIDE SEQUENCE [LARGE SCALE GENOMIC DNA]</scope>
    <source>
        <strain evidence="8 9">DSM 25024</strain>
    </source>
</reference>
<evidence type="ECO:0000256" key="3">
    <source>
        <dbReference type="ARBA" id="ARBA00022475"/>
    </source>
</evidence>
<dbReference type="OrthoDB" id="9799219at2"/>
<evidence type="ECO:0000256" key="6">
    <source>
        <dbReference type="ARBA" id="ARBA00023136"/>
    </source>
</evidence>
<feature type="transmembrane region" description="Helical" evidence="7">
    <location>
        <begin position="28"/>
        <end position="46"/>
    </location>
</feature>
<keyword evidence="3" id="KW-1003">Cell membrane</keyword>
<feature type="transmembrane region" description="Helical" evidence="7">
    <location>
        <begin position="6"/>
        <end position="21"/>
    </location>
</feature>
<dbReference type="InterPro" id="IPR039428">
    <property type="entry name" value="NUOK/Mnh_C1-like"/>
</dbReference>
<comment type="similarity">
    <text evidence="2">Belongs to the CPA3 antiporters (TC 2.A.63) subunit C family.</text>
</comment>
<organism evidence="8 9">
    <name type="scientific">Aureimonas phyllosphaerae</name>
    <dbReference type="NCBI Taxonomy" id="1166078"/>
    <lineage>
        <taxon>Bacteria</taxon>
        <taxon>Pseudomonadati</taxon>
        <taxon>Pseudomonadota</taxon>
        <taxon>Alphaproteobacteria</taxon>
        <taxon>Hyphomicrobiales</taxon>
        <taxon>Aurantimonadaceae</taxon>
        <taxon>Aureimonas</taxon>
    </lineage>
</organism>
<keyword evidence="9" id="KW-1185">Reference proteome</keyword>
<dbReference type="Gene3D" id="1.10.287.3510">
    <property type="match status" value="1"/>
</dbReference>
<keyword evidence="4 7" id="KW-0812">Transmembrane</keyword>
<gene>
    <name evidence="8" type="ORF">GGR05_001442</name>
</gene>
<evidence type="ECO:0000256" key="5">
    <source>
        <dbReference type="ARBA" id="ARBA00022989"/>
    </source>
</evidence>
<dbReference type="Proteomes" id="UP000531216">
    <property type="component" value="Unassembled WGS sequence"/>
</dbReference>
<evidence type="ECO:0000256" key="7">
    <source>
        <dbReference type="SAM" id="Phobius"/>
    </source>
</evidence>